<feature type="coiled-coil region" evidence="1">
    <location>
        <begin position="691"/>
        <end position="718"/>
    </location>
</feature>
<dbReference type="PANTHER" id="PTHR47357:SF1">
    <property type="entry name" value="SPINDLE POLE BODY COMPONENT 110"/>
    <property type="match status" value="1"/>
</dbReference>
<evidence type="ECO:0000313" key="4">
    <source>
        <dbReference type="Proteomes" id="UP000553632"/>
    </source>
</evidence>
<feature type="region of interest" description="Disordered" evidence="2">
    <location>
        <begin position="423"/>
        <end position="447"/>
    </location>
</feature>
<organism evidence="3 4">
    <name type="scientific">Perkinsus olseni</name>
    <name type="common">Perkinsus atlanticus</name>
    <dbReference type="NCBI Taxonomy" id="32597"/>
    <lineage>
        <taxon>Eukaryota</taxon>
        <taxon>Sar</taxon>
        <taxon>Alveolata</taxon>
        <taxon>Perkinsozoa</taxon>
        <taxon>Perkinsea</taxon>
        <taxon>Perkinsida</taxon>
        <taxon>Perkinsidae</taxon>
        <taxon>Perkinsus</taxon>
    </lineage>
</organism>
<keyword evidence="1" id="KW-0175">Coiled coil</keyword>
<feature type="region of interest" description="Disordered" evidence="2">
    <location>
        <begin position="1243"/>
        <end position="1287"/>
    </location>
</feature>
<dbReference type="Proteomes" id="UP000553632">
    <property type="component" value="Unassembled WGS sequence"/>
</dbReference>
<feature type="compositionally biased region" description="Basic and acidic residues" evidence="2">
    <location>
        <begin position="552"/>
        <end position="574"/>
    </location>
</feature>
<feature type="coiled-coil region" evidence="1">
    <location>
        <begin position="1156"/>
        <end position="1183"/>
    </location>
</feature>
<feature type="region of interest" description="Disordered" evidence="2">
    <location>
        <begin position="1309"/>
        <end position="1346"/>
    </location>
</feature>
<gene>
    <name evidence="3" type="ORF">FOZ63_012424</name>
</gene>
<sequence length="1346" mass="153298">MENMRLNRLLQECEQEMLQMNNQRLREFEDMKLRHEMEMRDMTEEKDRLVEQIEAARRSNADESKELRMEIRERQEEIDRLQTEMQELVDENALLRMKVDDGTTAGGDSERGPTSQHGRIGASSNWPYSREEYDEKVEELEAALQEANEEVSDLREKKETLEDVLEEKNVQIVALTKFEREYVAVRGVDVQIREHLAERDERLSDLELQNTMLRGKLASLEAEGQNGGAISELRMLLKEREMEVEALGMPNPSFAPLFLSTPRAKVRWTEIGSPSQDLLRVDDFARGFSAPDALKRIDELERSLNHKEKDLAASRVELSKFLSEAEDIVQENRYLRQVAKIPLDMLLDLTDMKIAERLSSSGAIAQLRVLEQRELEWDHERVKLRRKILELSQMVAEKGVMCHGLDADKLIFLQEFAKSLREGSVLPPRDESQPSHSDRGRDKEEISKLKSEIQRLRLRMARAPSPRDGVPPVVTSAEDSGKWRTSAVESISAAVEAKLEAFLRQHRGRPNATALYRNLGDSLPSASRSQDGPSTGRSVSTRGKQASAASSPDRDGVNTKVDDEEEQQPRRTVGEVEAGDELLLPPTAFPAIRGLPPIAYSHVLQRATLPSTSVLRGRQSPGVEALLYTMLLEVLEDNRHLRNVNEKFSEEIAAMQKTQQSRVAALVTTREEHARLIGSYSEYKERSCRAQRDKDNEIEALRREVSRLKEMCAVSDKDMAGDGETMKAKYLALLQRLTRSEAREITLSRALQTSRTEAATLREMVDSIEPECTTRELFLKGRIAQLEKFQLRAHHAITVATGKLSRCVPTHEYATVKSELAAVKAEKARERIRDLLKRFPAEPDSSGDVANDGRDSACGPAERELAILRKQVESDADIIEELKSQVQYLEGRLSTTEASLSTERTSRCRLEATVEVCTSGAMSVINLADVERRVMAAEEISGKAEAKSLELEQAREVLAVARRQASEAKAASLRHITELKTLRETLNAISDSSRSGDEQVSLIMQLQQRLMTWIWESDKEYRVLALNQEVNRLRNEVLRLRGDNETKMGSLYDKISQLEVPDRLAQVAEHSSVHDREDESMQVARQSKEIETLLEKIDLLEADNRRLKKSSATLKRPNSGELSRLLNQSYNQLPSNGGDHCDVEINDLRVGAGKIIDLLQKEIKDYEARVAQLRIDNDDLHERLKRRSMLELLRVNQDEKKRPQDVLLKDSATSPATSYVVLEQNNKEIIQRLQDDTRTIQQRLDASETERKRLEQSLDRESRNREDRSPAEKQIRMLKRQVSSKSAEITRMRGVLDELKKETIRLAKRREEQARPTRQALQGLFVRSIRCSQPQGKEESSHDFTP</sequence>
<proteinExistence type="predicted"/>
<feature type="coiled-coil region" evidence="1">
    <location>
        <begin position="290"/>
        <end position="317"/>
    </location>
</feature>
<feature type="compositionally biased region" description="Polar residues" evidence="2">
    <location>
        <begin position="524"/>
        <end position="550"/>
    </location>
</feature>
<dbReference type="GO" id="GO:0005856">
    <property type="term" value="C:cytoskeleton"/>
    <property type="evidence" value="ECO:0007669"/>
    <property type="project" value="TreeGrafter"/>
</dbReference>
<dbReference type="PANTHER" id="PTHR47357">
    <property type="entry name" value="COP1-INTERACTIVE PROTEIN 1"/>
    <property type="match status" value="1"/>
</dbReference>
<keyword evidence="4" id="KW-1185">Reference proteome</keyword>
<protein>
    <submittedName>
        <fullName evidence="3">Uncharacterized protein</fullName>
    </submittedName>
</protein>
<evidence type="ECO:0000256" key="2">
    <source>
        <dbReference type="SAM" id="MobiDB-lite"/>
    </source>
</evidence>
<feature type="coiled-coil region" evidence="1">
    <location>
        <begin position="865"/>
        <end position="899"/>
    </location>
</feature>
<feature type="compositionally biased region" description="Basic and acidic residues" evidence="2">
    <location>
        <begin position="1336"/>
        <end position="1346"/>
    </location>
</feature>
<feature type="compositionally biased region" description="Basic and acidic residues" evidence="2">
    <location>
        <begin position="1245"/>
        <end position="1275"/>
    </location>
</feature>
<reference evidence="3 4" key="1">
    <citation type="submission" date="2020-04" db="EMBL/GenBank/DDBJ databases">
        <title>Perkinsus olseni comparative genomics.</title>
        <authorList>
            <person name="Bogema D.R."/>
        </authorList>
    </citation>
    <scope>NUCLEOTIDE SEQUENCE [LARGE SCALE GENOMIC DNA]</scope>
    <source>
        <strain evidence="3 4">ATCC PRA-207</strain>
    </source>
</reference>
<feature type="coiled-coil region" evidence="1">
    <location>
        <begin position="927"/>
        <end position="971"/>
    </location>
</feature>
<feature type="region of interest" description="Disordered" evidence="2">
    <location>
        <begin position="515"/>
        <end position="579"/>
    </location>
</feature>
<evidence type="ECO:0000313" key="3">
    <source>
        <dbReference type="EMBL" id="KAF4756100.1"/>
    </source>
</evidence>
<feature type="coiled-coil region" evidence="1">
    <location>
        <begin position="1076"/>
        <end position="1110"/>
    </location>
</feature>
<name>A0A7J6UFS0_PEROL</name>
<feature type="compositionally biased region" description="Polar residues" evidence="2">
    <location>
        <begin position="112"/>
        <end position="127"/>
    </location>
</feature>
<comment type="caution">
    <text evidence="3">The sequence shown here is derived from an EMBL/GenBank/DDBJ whole genome shotgun (WGS) entry which is preliminary data.</text>
</comment>
<dbReference type="EMBL" id="JABANO010003892">
    <property type="protein sequence ID" value="KAF4756100.1"/>
    <property type="molecule type" value="Genomic_DNA"/>
</dbReference>
<accession>A0A7J6UFS0</accession>
<dbReference type="GO" id="GO:0005200">
    <property type="term" value="F:structural constituent of cytoskeleton"/>
    <property type="evidence" value="ECO:0007669"/>
    <property type="project" value="TreeGrafter"/>
</dbReference>
<evidence type="ECO:0000256" key="1">
    <source>
        <dbReference type="SAM" id="Coils"/>
    </source>
</evidence>
<feature type="coiled-coil region" evidence="1">
    <location>
        <begin position="130"/>
        <end position="171"/>
    </location>
</feature>
<feature type="compositionally biased region" description="Basic and acidic residues" evidence="2">
    <location>
        <begin position="428"/>
        <end position="447"/>
    </location>
</feature>
<feature type="region of interest" description="Disordered" evidence="2">
    <location>
        <begin position="100"/>
        <end position="127"/>
    </location>
</feature>
<feature type="coiled-coil region" evidence="1">
    <location>
        <begin position="3"/>
        <end position="98"/>
    </location>
</feature>
<feature type="region of interest" description="Disordered" evidence="2">
    <location>
        <begin position="459"/>
        <end position="484"/>
    </location>
</feature>